<dbReference type="AlphaFoldDB" id="A0A8J7G837"/>
<feature type="transmembrane region" description="Helical" evidence="1">
    <location>
        <begin position="79"/>
        <end position="96"/>
    </location>
</feature>
<feature type="transmembrane region" description="Helical" evidence="1">
    <location>
        <begin position="46"/>
        <end position="67"/>
    </location>
</feature>
<sequence length="152" mass="18237">MKNRIILVLILAFLSLLSGILISKMSFIGKVGITFFYDEYTIFKSWWKTGLLFFVIQMIIFGLLSFFHFENNSVFKQKIVPIIFIIIGVIGVYYTYYDFTETSHRLMKTSFHMGFYLFWIGWFISCIYYLILTKKEIEMHDFDTLYKHESQE</sequence>
<evidence type="ECO:0000313" key="3">
    <source>
        <dbReference type="Proteomes" id="UP000608754"/>
    </source>
</evidence>
<comment type="caution">
    <text evidence="2">The sequence shown here is derived from an EMBL/GenBank/DDBJ whole genome shotgun (WGS) entry which is preliminary data.</text>
</comment>
<evidence type="ECO:0000256" key="1">
    <source>
        <dbReference type="SAM" id="Phobius"/>
    </source>
</evidence>
<reference evidence="2" key="1">
    <citation type="submission" date="2020-10" db="EMBL/GenBank/DDBJ databases">
        <authorList>
            <person name="Lu T."/>
            <person name="Wang Q."/>
            <person name="Han X."/>
        </authorList>
    </citation>
    <scope>NUCLEOTIDE SEQUENCE</scope>
    <source>
        <strain evidence="2">WQ 117</strain>
    </source>
</reference>
<keyword evidence="1" id="KW-0472">Membrane</keyword>
<keyword evidence="3" id="KW-1185">Reference proteome</keyword>
<evidence type="ECO:0000313" key="2">
    <source>
        <dbReference type="EMBL" id="MBF0596990.1"/>
    </source>
</evidence>
<keyword evidence="1" id="KW-0812">Transmembrane</keyword>
<protein>
    <submittedName>
        <fullName evidence="2">Uncharacterized protein</fullName>
    </submittedName>
</protein>
<dbReference type="EMBL" id="JADGIK010000003">
    <property type="protein sequence ID" value="MBF0596990.1"/>
    <property type="molecule type" value="Genomic_DNA"/>
</dbReference>
<dbReference type="RefSeq" id="WP_194182538.1">
    <property type="nucleotide sequence ID" value="NZ_JADGIK010000003.1"/>
</dbReference>
<dbReference type="Proteomes" id="UP000608754">
    <property type="component" value="Unassembled WGS sequence"/>
</dbReference>
<organism evidence="2 3">
    <name type="scientific">Faecalibacter rhinopitheci</name>
    <dbReference type="NCBI Taxonomy" id="2779678"/>
    <lineage>
        <taxon>Bacteria</taxon>
        <taxon>Pseudomonadati</taxon>
        <taxon>Bacteroidota</taxon>
        <taxon>Flavobacteriia</taxon>
        <taxon>Flavobacteriales</taxon>
        <taxon>Weeksellaceae</taxon>
        <taxon>Faecalibacter</taxon>
    </lineage>
</organism>
<feature type="transmembrane region" description="Helical" evidence="1">
    <location>
        <begin position="116"/>
        <end position="132"/>
    </location>
</feature>
<accession>A0A8J7G837</accession>
<proteinExistence type="predicted"/>
<keyword evidence="1" id="KW-1133">Transmembrane helix</keyword>
<name>A0A8J7G837_9FLAO</name>
<gene>
    <name evidence="2" type="ORF">IM532_05955</name>
</gene>